<keyword evidence="4" id="KW-0813">Transport</keyword>
<dbReference type="PROSITE" id="PS50222">
    <property type="entry name" value="EF_HAND_2"/>
    <property type="match status" value="1"/>
</dbReference>
<feature type="coiled-coil region" evidence="13">
    <location>
        <begin position="105"/>
        <end position="132"/>
    </location>
</feature>
<keyword evidence="6" id="KW-0999">Mitochondrion inner membrane</keyword>
<evidence type="ECO:0000256" key="14">
    <source>
        <dbReference type="SAM" id="MobiDB-lite"/>
    </source>
</evidence>
<feature type="coiled-coil region" evidence="13">
    <location>
        <begin position="242"/>
        <end position="269"/>
    </location>
</feature>
<keyword evidence="8" id="KW-1133">Transmembrane helix</keyword>
<keyword evidence="7" id="KW-0106">Calcium</keyword>
<keyword evidence="13" id="KW-0175">Coiled coil</keyword>
<dbReference type="PANTHER" id="PTHR14009:SF1">
    <property type="entry name" value="MITOCHONDRIAL PROTON_CALCIUM EXCHANGER PROTEIN"/>
    <property type="match status" value="1"/>
</dbReference>
<evidence type="ECO:0000313" key="17">
    <source>
        <dbReference type="EMBL" id="POM61413.1"/>
    </source>
</evidence>
<dbReference type="AlphaFoldDB" id="A0A2P4X783"/>
<feature type="domain" description="EF-hand" evidence="15">
    <location>
        <begin position="265"/>
        <end position="300"/>
    </location>
</feature>
<dbReference type="Pfam" id="PF07766">
    <property type="entry name" value="LETM1_RBD"/>
    <property type="match status" value="1"/>
</dbReference>
<gene>
    <name evidence="17" type="ORF">PHPALM_29575</name>
</gene>
<feature type="compositionally biased region" description="Polar residues" evidence="14">
    <location>
        <begin position="158"/>
        <end position="172"/>
    </location>
</feature>
<dbReference type="GO" id="GO:0030003">
    <property type="term" value="P:intracellular monoatomic cation homeostasis"/>
    <property type="evidence" value="ECO:0007669"/>
    <property type="project" value="TreeGrafter"/>
</dbReference>
<sequence length="391" mass="42890">MACMERGMRATGLTKAGYVRQMRQWLDLSINKNVPASLLIMSRALNITAADNLEEALATSMSSMDEEVVTEVALAAKASTEGETAEMRKLKLDSIRYQNEMIADEEKFRDEAQKKENEAQKLAESEAAATQAAAAAAETQTELDQVIADVIMEKAHAQATSDTTAPLSASTETKSDEETPVVPKSIENIVSLEELSALESLAFKSLVEKERQTVSQLKQNKYDMDVEGLLAAGRIGAQAAENKTAGRMMKKLESMLSNLEVEIEEVDRHVGDRLNILDRDSDGVLSAEELRDAVMTILRKANTQEDVEWVISHIDEDNDGKRTLFCVALEELVAWIAKCRESLEATGRIALQEPTDASAEAAAAAEAEKAKVDKAEKAKVKRANSRKKKEQ</sequence>
<evidence type="ECO:0000259" key="15">
    <source>
        <dbReference type="PROSITE" id="PS50222"/>
    </source>
</evidence>
<dbReference type="OrthoDB" id="275278at2759"/>
<dbReference type="EMBL" id="NCKW01016017">
    <property type="protein sequence ID" value="POM61413.1"/>
    <property type="molecule type" value="Genomic_DNA"/>
</dbReference>
<evidence type="ECO:0000256" key="3">
    <source>
        <dbReference type="ARBA" id="ARBA00020557"/>
    </source>
</evidence>
<name>A0A2P4X783_9STRA</name>
<keyword evidence="10" id="KW-0472">Membrane</keyword>
<accession>A0A2P4X783</accession>
<dbReference type="InterPro" id="IPR033122">
    <property type="entry name" value="LETM1-like_RBD"/>
</dbReference>
<evidence type="ECO:0000256" key="10">
    <source>
        <dbReference type="ARBA" id="ARBA00023136"/>
    </source>
</evidence>
<keyword evidence="18" id="KW-1185">Reference proteome</keyword>
<keyword evidence="5" id="KW-0812">Transmembrane</keyword>
<evidence type="ECO:0000256" key="13">
    <source>
        <dbReference type="SAM" id="Coils"/>
    </source>
</evidence>
<dbReference type="GO" id="GO:0043022">
    <property type="term" value="F:ribosome binding"/>
    <property type="evidence" value="ECO:0007669"/>
    <property type="project" value="InterPro"/>
</dbReference>
<feature type="region of interest" description="Disordered" evidence="14">
    <location>
        <begin position="157"/>
        <end position="182"/>
    </location>
</feature>
<proteinExistence type="inferred from homology"/>
<comment type="subcellular location">
    <subcellularLocation>
        <location evidence="1">Mitochondrion inner membrane</location>
        <topology evidence="1">Single-pass membrane protein</topology>
    </subcellularLocation>
</comment>
<evidence type="ECO:0000256" key="4">
    <source>
        <dbReference type="ARBA" id="ARBA00022449"/>
    </source>
</evidence>
<dbReference type="Proteomes" id="UP000237271">
    <property type="component" value="Unassembled WGS sequence"/>
</dbReference>
<dbReference type="InterPro" id="IPR002048">
    <property type="entry name" value="EF_hand_dom"/>
</dbReference>
<dbReference type="PROSITE" id="PS51758">
    <property type="entry name" value="LETM1_RBD"/>
    <property type="match status" value="1"/>
</dbReference>
<evidence type="ECO:0000256" key="5">
    <source>
        <dbReference type="ARBA" id="ARBA00022692"/>
    </source>
</evidence>
<comment type="similarity">
    <text evidence="2">Belongs to the LETM1 family.</text>
</comment>
<evidence type="ECO:0000256" key="11">
    <source>
        <dbReference type="ARBA" id="ARBA00031360"/>
    </source>
</evidence>
<dbReference type="SMART" id="SM00054">
    <property type="entry name" value="EFh"/>
    <property type="match status" value="2"/>
</dbReference>
<dbReference type="Gene3D" id="1.10.238.10">
    <property type="entry name" value="EF-hand"/>
    <property type="match status" value="1"/>
</dbReference>
<reference evidence="17 18" key="1">
    <citation type="journal article" date="2017" name="Genome Biol. Evol.">
        <title>Phytophthora megakarya and P. palmivora, closely related causal agents of cacao black pod rot, underwent increases in genome sizes and gene numbers by different mechanisms.</title>
        <authorList>
            <person name="Ali S.S."/>
            <person name="Shao J."/>
            <person name="Lary D.J."/>
            <person name="Kronmiller B."/>
            <person name="Shen D."/>
            <person name="Strem M.D."/>
            <person name="Amoako-Attah I."/>
            <person name="Akrofi A.Y."/>
            <person name="Begoude B.A."/>
            <person name="Ten Hoopen G.M."/>
            <person name="Coulibaly K."/>
            <person name="Kebe B.I."/>
            <person name="Melnick R.L."/>
            <person name="Guiltinan M.J."/>
            <person name="Tyler B.M."/>
            <person name="Meinhardt L.W."/>
            <person name="Bailey B.A."/>
        </authorList>
    </citation>
    <scope>NUCLEOTIDE SEQUENCE [LARGE SCALE GENOMIC DNA]</scope>
    <source>
        <strain evidence="18">sbr112.9</strain>
    </source>
</reference>
<evidence type="ECO:0000256" key="6">
    <source>
        <dbReference type="ARBA" id="ARBA00022792"/>
    </source>
</evidence>
<dbReference type="InterPro" id="IPR011992">
    <property type="entry name" value="EF-hand-dom_pair"/>
</dbReference>
<dbReference type="GO" id="GO:0015297">
    <property type="term" value="F:antiporter activity"/>
    <property type="evidence" value="ECO:0007669"/>
    <property type="project" value="UniProtKB-KW"/>
</dbReference>
<dbReference type="PANTHER" id="PTHR14009">
    <property type="entry name" value="LEUCINE ZIPPER-EF-HAND CONTAINING TRANSMEMBRANE PROTEIN"/>
    <property type="match status" value="1"/>
</dbReference>
<dbReference type="PROSITE" id="PS00018">
    <property type="entry name" value="EF_HAND_1"/>
    <property type="match status" value="1"/>
</dbReference>
<keyword evidence="9 12" id="KW-0496">Mitochondrion</keyword>
<evidence type="ECO:0000256" key="9">
    <source>
        <dbReference type="ARBA" id="ARBA00023128"/>
    </source>
</evidence>
<dbReference type="InterPro" id="IPR018247">
    <property type="entry name" value="EF_Hand_1_Ca_BS"/>
</dbReference>
<evidence type="ECO:0000256" key="7">
    <source>
        <dbReference type="ARBA" id="ARBA00022837"/>
    </source>
</evidence>
<dbReference type="GO" id="GO:0005509">
    <property type="term" value="F:calcium ion binding"/>
    <property type="evidence" value="ECO:0007669"/>
    <property type="project" value="InterPro"/>
</dbReference>
<evidence type="ECO:0000256" key="1">
    <source>
        <dbReference type="ARBA" id="ARBA00004434"/>
    </source>
</evidence>
<comment type="caution">
    <text evidence="17">The sequence shown here is derived from an EMBL/GenBank/DDBJ whole genome shotgun (WGS) entry which is preliminary data.</text>
</comment>
<dbReference type="GO" id="GO:0005743">
    <property type="term" value="C:mitochondrial inner membrane"/>
    <property type="evidence" value="ECO:0007669"/>
    <property type="project" value="UniProtKB-SubCell"/>
</dbReference>
<evidence type="ECO:0000313" key="18">
    <source>
        <dbReference type="Proteomes" id="UP000237271"/>
    </source>
</evidence>
<dbReference type="CDD" id="cd00051">
    <property type="entry name" value="EFh"/>
    <property type="match status" value="1"/>
</dbReference>
<feature type="domain" description="Letm1 RBD" evidence="16">
    <location>
        <begin position="1"/>
        <end position="173"/>
    </location>
</feature>
<evidence type="ECO:0000259" key="16">
    <source>
        <dbReference type="PROSITE" id="PS51758"/>
    </source>
</evidence>
<evidence type="ECO:0000256" key="8">
    <source>
        <dbReference type="ARBA" id="ARBA00022989"/>
    </source>
</evidence>
<organism evidence="17 18">
    <name type="scientific">Phytophthora palmivora</name>
    <dbReference type="NCBI Taxonomy" id="4796"/>
    <lineage>
        <taxon>Eukaryota</taxon>
        <taxon>Sar</taxon>
        <taxon>Stramenopiles</taxon>
        <taxon>Oomycota</taxon>
        <taxon>Peronosporomycetes</taxon>
        <taxon>Peronosporales</taxon>
        <taxon>Peronosporaceae</taxon>
        <taxon>Phytophthora</taxon>
    </lineage>
</organism>
<evidence type="ECO:0000256" key="12">
    <source>
        <dbReference type="PROSITE-ProRule" id="PRU01094"/>
    </source>
</evidence>
<dbReference type="InterPro" id="IPR044202">
    <property type="entry name" value="LETM1/MDM38-like"/>
</dbReference>
<keyword evidence="4" id="KW-0050">Antiport</keyword>
<dbReference type="SUPFAM" id="SSF47473">
    <property type="entry name" value="EF-hand"/>
    <property type="match status" value="1"/>
</dbReference>
<evidence type="ECO:0000256" key="2">
    <source>
        <dbReference type="ARBA" id="ARBA00009584"/>
    </source>
</evidence>
<protein>
    <recommendedName>
        <fullName evidence="3">Mitochondrial proton/calcium exchanger protein</fullName>
    </recommendedName>
    <alternativeName>
        <fullName evidence="11">Leucine zipper-EF-hand-containing transmembrane protein 1</fullName>
    </alternativeName>
</protein>